<dbReference type="InterPro" id="IPR018060">
    <property type="entry name" value="HTH_AraC"/>
</dbReference>
<dbReference type="GO" id="GO:0003700">
    <property type="term" value="F:DNA-binding transcription factor activity"/>
    <property type="evidence" value="ECO:0007669"/>
    <property type="project" value="InterPro"/>
</dbReference>
<evidence type="ECO:0000259" key="3">
    <source>
        <dbReference type="PROSITE" id="PS01124"/>
    </source>
</evidence>
<keyword evidence="1" id="KW-0805">Transcription regulation</keyword>
<evidence type="ECO:0000256" key="1">
    <source>
        <dbReference type="ARBA" id="ARBA00023015"/>
    </source>
</evidence>
<accession>A0AAW3F1H4</accession>
<dbReference type="SUPFAM" id="SSF52317">
    <property type="entry name" value="Class I glutamine amidotransferase-like"/>
    <property type="match status" value="1"/>
</dbReference>
<protein>
    <submittedName>
        <fullName evidence="4">Helix-turn-helix domain protein</fullName>
    </submittedName>
</protein>
<dbReference type="InterPro" id="IPR052158">
    <property type="entry name" value="INH-QAR"/>
</dbReference>
<proteinExistence type="predicted"/>
<dbReference type="Pfam" id="PF01965">
    <property type="entry name" value="DJ-1_PfpI"/>
    <property type="match status" value="1"/>
</dbReference>
<dbReference type="RefSeq" id="WP_036054262.1">
    <property type="nucleotide sequence ID" value="NZ_CADEPT010000008.1"/>
</dbReference>
<dbReference type="SUPFAM" id="SSF46689">
    <property type="entry name" value="Homeodomain-like"/>
    <property type="match status" value="2"/>
</dbReference>
<keyword evidence="2" id="KW-0804">Transcription</keyword>
<dbReference type="Proteomes" id="UP000029590">
    <property type="component" value="Unassembled WGS sequence"/>
</dbReference>
<dbReference type="PANTHER" id="PTHR43130">
    <property type="entry name" value="ARAC-FAMILY TRANSCRIPTIONAL REGULATOR"/>
    <property type="match status" value="1"/>
</dbReference>
<dbReference type="PANTHER" id="PTHR43130:SF3">
    <property type="entry name" value="HTH-TYPE TRANSCRIPTIONAL REGULATOR RV1931C"/>
    <property type="match status" value="1"/>
</dbReference>
<dbReference type="EMBL" id="JPGG01000016">
    <property type="protein sequence ID" value="KGC14737.1"/>
    <property type="molecule type" value="Genomic_DNA"/>
</dbReference>
<dbReference type="InterPro" id="IPR029062">
    <property type="entry name" value="Class_I_gatase-like"/>
</dbReference>
<sequence>MRKIAFFLFPGYQPMGIAVTAPFETANLQAARPVYDIRMVSEHGGPIRTSLGFEVMTERFARQAYDLVVVGASLEDASPATIELIRAAPSHCRRIAATCHGAFVLAEAGLLDGRRATTHWDRAAELRARYPSVQVDEDRIFVADGPIWTSAGMTAGIDLALALIEDDLGVQAARAVARRLVLYHRRAGGQSQFSSLLELEPRTDRIRAVLTYARANLGKRLSVEELADVANLSPRQFGRTFQSETGRTPAKAIEQLRLDEARVLMEESHHSLDAVAQMTGFGDRDRMRRAFLRAFGLPPHMVRRQALGHPSSEEDDRVEP</sequence>
<dbReference type="Pfam" id="PF12833">
    <property type="entry name" value="HTH_18"/>
    <property type="match status" value="1"/>
</dbReference>
<evidence type="ECO:0000313" key="4">
    <source>
        <dbReference type="EMBL" id="KGC14737.1"/>
    </source>
</evidence>
<dbReference type="AlphaFoldDB" id="A0AAW3F1H4"/>
<gene>
    <name evidence="4" type="ORF">DM48_260</name>
</gene>
<reference evidence="4 5" key="1">
    <citation type="submission" date="2014-04" db="EMBL/GenBank/DDBJ databases">
        <authorList>
            <person name="Bishop-Lilly K.A."/>
            <person name="Broomall S.M."/>
            <person name="Chain P.S."/>
            <person name="Chertkov O."/>
            <person name="Coyne S.R."/>
            <person name="Daligault H.E."/>
            <person name="Davenport K.W."/>
            <person name="Erkkila T."/>
            <person name="Frey K.G."/>
            <person name="Gibbons H.S."/>
            <person name="Gu W."/>
            <person name="Jaissle J."/>
            <person name="Johnson S.L."/>
            <person name="Koroleva G.I."/>
            <person name="Ladner J.T."/>
            <person name="Lo C.-C."/>
            <person name="Minogue T.D."/>
            <person name="Munk C."/>
            <person name="Palacios G.F."/>
            <person name="Redden C.L."/>
            <person name="Rosenzweig C.N."/>
            <person name="Scholz M.B."/>
            <person name="Teshima H."/>
            <person name="Xu Y."/>
        </authorList>
    </citation>
    <scope>NUCLEOTIDE SEQUENCE [LARGE SCALE GENOMIC DNA]</scope>
    <source>
        <strain evidence="5">gladioli</strain>
    </source>
</reference>
<dbReference type="GO" id="GO:0043565">
    <property type="term" value="F:sequence-specific DNA binding"/>
    <property type="evidence" value="ECO:0007669"/>
    <property type="project" value="InterPro"/>
</dbReference>
<evidence type="ECO:0000313" key="5">
    <source>
        <dbReference type="Proteomes" id="UP000029590"/>
    </source>
</evidence>
<dbReference type="KEGG" id="bgo:BM43_4274"/>
<dbReference type="InterPro" id="IPR009057">
    <property type="entry name" value="Homeodomain-like_sf"/>
</dbReference>
<organism evidence="4 5">
    <name type="scientific">Burkholderia gladioli</name>
    <name type="common">Pseudomonas marginata</name>
    <name type="synonym">Phytomonas marginata</name>
    <dbReference type="NCBI Taxonomy" id="28095"/>
    <lineage>
        <taxon>Bacteria</taxon>
        <taxon>Pseudomonadati</taxon>
        <taxon>Pseudomonadota</taxon>
        <taxon>Betaproteobacteria</taxon>
        <taxon>Burkholderiales</taxon>
        <taxon>Burkholderiaceae</taxon>
        <taxon>Burkholderia</taxon>
    </lineage>
</organism>
<name>A0AAW3F1H4_BURGA</name>
<dbReference type="Gene3D" id="3.40.50.880">
    <property type="match status" value="1"/>
</dbReference>
<feature type="domain" description="HTH araC/xylS-type" evidence="3">
    <location>
        <begin position="207"/>
        <end position="305"/>
    </location>
</feature>
<comment type="caution">
    <text evidence="4">The sequence shown here is derived from an EMBL/GenBank/DDBJ whole genome shotgun (WGS) entry which is preliminary data.</text>
</comment>
<dbReference type="CDD" id="cd03137">
    <property type="entry name" value="GATase1_AraC_1"/>
    <property type="match status" value="1"/>
</dbReference>
<dbReference type="Gene3D" id="1.10.10.60">
    <property type="entry name" value="Homeodomain-like"/>
    <property type="match status" value="1"/>
</dbReference>
<dbReference type="InterPro" id="IPR002818">
    <property type="entry name" value="DJ-1/PfpI"/>
</dbReference>
<dbReference type="PROSITE" id="PS01124">
    <property type="entry name" value="HTH_ARAC_FAMILY_2"/>
    <property type="match status" value="1"/>
</dbReference>
<dbReference type="SMART" id="SM00342">
    <property type="entry name" value="HTH_ARAC"/>
    <property type="match status" value="1"/>
</dbReference>
<evidence type="ECO:0000256" key="2">
    <source>
        <dbReference type="ARBA" id="ARBA00023163"/>
    </source>
</evidence>